<keyword evidence="3" id="KW-1185">Reference proteome</keyword>
<reference evidence="2 3" key="1">
    <citation type="submission" date="2019-10" db="EMBL/GenBank/DDBJ databases">
        <authorList>
            <person name="Dong K."/>
        </authorList>
    </citation>
    <scope>NUCLEOTIDE SEQUENCE [LARGE SCALE GENOMIC DNA]</scope>
    <source>
        <strain evidence="3">dk4302</strain>
    </source>
</reference>
<evidence type="ECO:0000256" key="1">
    <source>
        <dbReference type="SAM" id="Phobius"/>
    </source>
</evidence>
<dbReference type="KEGG" id="sphe:GFH32_17060"/>
<protein>
    <submittedName>
        <fullName evidence="2">Uncharacterized protein</fullName>
    </submittedName>
</protein>
<dbReference type="RefSeq" id="WP_153512758.1">
    <property type="nucleotide sequence ID" value="NZ_CP045652.1"/>
</dbReference>
<gene>
    <name evidence="2" type="ORF">GFH32_17060</name>
</gene>
<sequence length="314" mass="36510">MTNSLKDAYMEMSIPRWTSFAYSSASFQHILGYRPAEQDLDDFDAVEKYAQKRARVSPEIPLGWKAWQHVGPEDYWSKPRMWVSFHFGVYQFVPLRLLILGCSICLILSTAVLQSYQQYYSKFVKELPIKGRLYLLAAEDSKLFFRLKQLVEKGFHILVFADGFKGAKQTVDAALDQVKLHQAQLGVRTGYLRLAKILRTPVMLMLDHTADPRAEGSLLIHAIGGSSEQDLLVSLFYHFEVYLKKNPELWEIWLYLHRYSRPTSSFANWPPARRILPISTEHGGRMLDKYTYREHHLSAKQYEELLQNIFVINI</sequence>
<dbReference type="EMBL" id="CP045652">
    <property type="protein sequence ID" value="QGA27931.1"/>
    <property type="molecule type" value="Genomic_DNA"/>
</dbReference>
<keyword evidence="1" id="KW-1133">Transmembrane helix</keyword>
<dbReference type="Proteomes" id="UP000326921">
    <property type="component" value="Chromosome"/>
</dbReference>
<feature type="transmembrane region" description="Helical" evidence="1">
    <location>
        <begin position="89"/>
        <end position="113"/>
    </location>
</feature>
<organism evidence="2 3">
    <name type="scientific">Sphingobacterium zhuxiongii</name>
    <dbReference type="NCBI Taxonomy" id="2662364"/>
    <lineage>
        <taxon>Bacteria</taxon>
        <taxon>Pseudomonadati</taxon>
        <taxon>Bacteroidota</taxon>
        <taxon>Sphingobacteriia</taxon>
        <taxon>Sphingobacteriales</taxon>
        <taxon>Sphingobacteriaceae</taxon>
        <taxon>Sphingobacterium</taxon>
    </lineage>
</organism>
<keyword evidence="1" id="KW-0472">Membrane</keyword>
<evidence type="ECO:0000313" key="3">
    <source>
        <dbReference type="Proteomes" id="UP000326921"/>
    </source>
</evidence>
<accession>A0A5Q0QG06</accession>
<keyword evidence="1" id="KW-0812">Transmembrane</keyword>
<dbReference type="AlphaFoldDB" id="A0A5Q0QG06"/>
<proteinExistence type="predicted"/>
<name>A0A5Q0QG06_9SPHI</name>
<evidence type="ECO:0000313" key="2">
    <source>
        <dbReference type="EMBL" id="QGA27931.1"/>
    </source>
</evidence>